<evidence type="ECO:0000313" key="2">
    <source>
        <dbReference type="EMBL" id="GBP59479.1"/>
    </source>
</evidence>
<keyword evidence="1" id="KW-0812">Transmembrane</keyword>
<keyword evidence="1" id="KW-1133">Transmembrane helix</keyword>
<keyword evidence="1" id="KW-0472">Membrane</keyword>
<dbReference type="EMBL" id="BGZK01000762">
    <property type="protein sequence ID" value="GBP59479.1"/>
    <property type="molecule type" value="Genomic_DNA"/>
</dbReference>
<comment type="caution">
    <text evidence="2">The sequence shown here is derived from an EMBL/GenBank/DDBJ whole genome shotgun (WGS) entry which is preliminary data.</text>
</comment>
<evidence type="ECO:0000256" key="1">
    <source>
        <dbReference type="SAM" id="Phobius"/>
    </source>
</evidence>
<dbReference type="STRING" id="151549.A0A4C1XAW2"/>
<organism evidence="2 3">
    <name type="scientific">Eumeta variegata</name>
    <name type="common">Bagworm moth</name>
    <name type="synonym">Eumeta japonica</name>
    <dbReference type="NCBI Taxonomy" id="151549"/>
    <lineage>
        <taxon>Eukaryota</taxon>
        <taxon>Metazoa</taxon>
        <taxon>Ecdysozoa</taxon>
        <taxon>Arthropoda</taxon>
        <taxon>Hexapoda</taxon>
        <taxon>Insecta</taxon>
        <taxon>Pterygota</taxon>
        <taxon>Neoptera</taxon>
        <taxon>Endopterygota</taxon>
        <taxon>Lepidoptera</taxon>
        <taxon>Glossata</taxon>
        <taxon>Ditrysia</taxon>
        <taxon>Tineoidea</taxon>
        <taxon>Psychidae</taxon>
        <taxon>Oiketicinae</taxon>
        <taxon>Eumeta</taxon>
    </lineage>
</organism>
<feature type="transmembrane region" description="Helical" evidence="1">
    <location>
        <begin position="171"/>
        <end position="193"/>
    </location>
</feature>
<proteinExistence type="predicted"/>
<sequence>MALGDCCAASRLAGHTTPAAPRLGTSDSRTRTTRMNFIIQARLFAFVLSFLSEKNVKSSNSLVTNGASTERCDFTSVVRENALMKSRKTKRAVDGNENAVTLSARLALDSANASAVDGNSSHDDLIERFQNSWPVWRWRQCPFYSDDVLKTINEHWLQFPPPEPAVHRALGGFYVLFATLGCSGNLIVLYMYIR</sequence>
<keyword evidence="3" id="KW-1185">Reference proteome</keyword>
<evidence type="ECO:0000313" key="3">
    <source>
        <dbReference type="Proteomes" id="UP000299102"/>
    </source>
</evidence>
<reference evidence="2 3" key="1">
    <citation type="journal article" date="2019" name="Commun. Biol.">
        <title>The bagworm genome reveals a unique fibroin gene that provides high tensile strength.</title>
        <authorList>
            <person name="Kono N."/>
            <person name="Nakamura H."/>
            <person name="Ohtoshi R."/>
            <person name="Tomita M."/>
            <person name="Numata K."/>
            <person name="Arakawa K."/>
        </authorList>
    </citation>
    <scope>NUCLEOTIDE SEQUENCE [LARGE SCALE GENOMIC DNA]</scope>
</reference>
<name>A0A4C1XAW2_EUMVA</name>
<dbReference type="AlphaFoldDB" id="A0A4C1XAW2"/>
<dbReference type="OrthoDB" id="7362714at2759"/>
<protein>
    <submittedName>
        <fullName evidence="2">Uncharacterized protein</fullName>
    </submittedName>
</protein>
<dbReference type="Proteomes" id="UP000299102">
    <property type="component" value="Unassembled WGS sequence"/>
</dbReference>
<gene>
    <name evidence="2" type="ORF">EVAR_35428_1</name>
</gene>
<accession>A0A4C1XAW2</accession>